<dbReference type="EMBL" id="JAQQXS010000009">
    <property type="protein sequence ID" value="MDC8785827.1"/>
    <property type="molecule type" value="Genomic_DNA"/>
</dbReference>
<dbReference type="PANTHER" id="PTHR11895:SF7">
    <property type="entry name" value="GLUTAMYL-TRNA(GLN) AMIDOTRANSFERASE SUBUNIT A, MITOCHONDRIAL"/>
    <property type="match status" value="1"/>
</dbReference>
<accession>A0ABT5KVL0</accession>
<dbReference type="InterPro" id="IPR036928">
    <property type="entry name" value="AS_sf"/>
</dbReference>
<comment type="similarity">
    <text evidence="1">Belongs to the amidase family.</text>
</comment>
<dbReference type="RefSeq" id="WP_273596940.1">
    <property type="nucleotide sequence ID" value="NZ_JAQQXS010000009.1"/>
</dbReference>
<evidence type="ECO:0000313" key="4">
    <source>
        <dbReference type="Proteomes" id="UP001219862"/>
    </source>
</evidence>
<dbReference type="Gene3D" id="3.90.1300.10">
    <property type="entry name" value="Amidase signature (AS) domain"/>
    <property type="match status" value="1"/>
</dbReference>
<sequence>MYNANTYLSATELLARFKATTLDPVDYLETVLATAHSQQSSVNCAAGIFADEARARARESSRRYRAGQARALEGVPVIIKEETAVEGWPRPMASLVFKDRIAAENHPIVDKLLEAGAIPYFQATNPEFCVLGHTWSKMYGVTGNPWSLAHSCGGSSGGSGAALAAGVAPLATGSDMAGSIRIPSSLCGVYGFKPPFGRLACTPTDEYFVQAVEGPMARTFDDLVLMQNVLAGPHPKSYTTLPYTPLPTTYGDLSGMRIAYSPAFGHPALAADVHRNLMQALDGLRSRGAVVEQVTLDWDLERINQVLLDGLRAIFVDEFMLDIPPTETDKLCSYVKFLHDKALDKKVSIMPSAILTQQLHREMQAKVWGQGYSAFVCATMLSTDLAADQDPVLEPMLKLDGHDVDAYLGWVLTPAFNLLNRYPVLAAPTGLSDIGVPTGMQIVANAYDDETVFRVASNHALAGTSRLFIDQFPPAA</sequence>
<dbReference type="PANTHER" id="PTHR11895">
    <property type="entry name" value="TRANSAMIDASE"/>
    <property type="match status" value="1"/>
</dbReference>
<reference evidence="3 4" key="1">
    <citation type="submission" date="2022-10" db="EMBL/GenBank/DDBJ databases">
        <title>paucibacter sp. hw8 Genome sequencing.</title>
        <authorList>
            <person name="Park S."/>
        </authorList>
    </citation>
    <scope>NUCLEOTIDE SEQUENCE [LARGE SCALE GENOMIC DNA]</scope>
    <source>
        <strain evidence="4">hw8</strain>
    </source>
</reference>
<dbReference type="Pfam" id="PF01425">
    <property type="entry name" value="Amidase"/>
    <property type="match status" value="1"/>
</dbReference>
<dbReference type="PROSITE" id="PS00571">
    <property type="entry name" value="AMIDASES"/>
    <property type="match status" value="1"/>
</dbReference>
<name>A0ABT5KVL0_9BURK</name>
<dbReference type="InterPro" id="IPR023631">
    <property type="entry name" value="Amidase_dom"/>
</dbReference>
<keyword evidence="4" id="KW-1185">Reference proteome</keyword>
<organism evidence="3 4">
    <name type="scientific">Roseateles koreensis</name>
    <dbReference type="NCBI Taxonomy" id="2987526"/>
    <lineage>
        <taxon>Bacteria</taxon>
        <taxon>Pseudomonadati</taxon>
        <taxon>Pseudomonadota</taxon>
        <taxon>Betaproteobacteria</taxon>
        <taxon>Burkholderiales</taxon>
        <taxon>Sphaerotilaceae</taxon>
        <taxon>Roseateles</taxon>
    </lineage>
</organism>
<dbReference type="InterPro" id="IPR020556">
    <property type="entry name" value="Amidase_CS"/>
</dbReference>
<proteinExistence type="inferred from homology"/>
<feature type="domain" description="Amidase" evidence="2">
    <location>
        <begin position="27"/>
        <end position="452"/>
    </location>
</feature>
<dbReference type="InterPro" id="IPR000120">
    <property type="entry name" value="Amidase"/>
</dbReference>
<protein>
    <submittedName>
        <fullName evidence="3">Amidase</fullName>
    </submittedName>
</protein>
<gene>
    <name evidence="3" type="ORF">PRZ01_11545</name>
</gene>
<dbReference type="SUPFAM" id="SSF75304">
    <property type="entry name" value="Amidase signature (AS) enzymes"/>
    <property type="match status" value="1"/>
</dbReference>
<comment type="caution">
    <text evidence="3">The sequence shown here is derived from an EMBL/GenBank/DDBJ whole genome shotgun (WGS) entry which is preliminary data.</text>
</comment>
<evidence type="ECO:0000313" key="3">
    <source>
        <dbReference type="EMBL" id="MDC8785827.1"/>
    </source>
</evidence>
<dbReference type="Proteomes" id="UP001219862">
    <property type="component" value="Unassembled WGS sequence"/>
</dbReference>
<evidence type="ECO:0000256" key="1">
    <source>
        <dbReference type="ARBA" id="ARBA00009199"/>
    </source>
</evidence>
<evidence type="ECO:0000259" key="2">
    <source>
        <dbReference type="Pfam" id="PF01425"/>
    </source>
</evidence>